<sequence length="314" mass="36509">MTDPQRHDQAVVFCCDRNYYPMALFMLRQIAFHNPFRRFDFVVASRDDLPLPDWARDLGLILHRTGELPAHAEVARFIGTMAPLYRLTLARELGDRYRRILYLDCDMFVEGGDLNGLFQIDIGPHPIAAALDAYYFFRPNFHAEEYVKAGLPALAYANTGFQLIETRAYVEQEVERRSLDICNTHPHAIVLTDQSLTNLALRGKFAQLAPCWNWQLNGRYPLIPVRYPVFFRHFVSRKKPDRDSSGWFDTRFNHAYREFYATFFPEALEKLAPPCDPAPIPLVEASRIMLRHFRGMGLVKAMIDRHPDPYRARI</sequence>
<accession>A0ABV7DTK7</accession>
<dbReference type="EMBL" id="JBHRSM010000013">
    <property type="protein sequence ID" value="MFC3085913.1"/>
    <property type="molecule type" value="Genomic_DNA"/>
</dbReference>
<organism evidence="1 2">
    <name type="scientific">Tabrizicola soli</name>
    <dbReference type="NCBI Taxonomy" id="2185115"/>
    <lineage>
        <taxon>Bacteria</taxon>
        <taxon>Pseudomonadati</taxon>
        <taxon>Pseudomonadota</taxon>
        <taxon>Alphaproteobacteria</taxon>
        <taxon>Rhodobacterales</taxon>
        <taxon>Paracoccaceae</taxon>
        <taxon>Tabrizicola</taxon>
    </lineage>
</organism>
<dbReference type="InterPro" id="IPR029044">
    <property type="entry name" value="Nucleotide-diphossugar_trans"/>
</dbReference>
<dbReference type="RefSeq" id="WP_197643162.1">
    <property type="nucleotide sequence ID" value="NZ_JAEACP010000008.1"/>
</dbReference>
<comment type="caution">
    <text evidence="1">The sequence shown here is derived from an EMBL/GenBank/DDBJ whole genome shotgun (WGS) entry which is preliminary data.</text>
</comment>
<gene>
    <name evidence="1" type="ORF">ACFOD6_07610</name>
</gene>
<proteinExistence type="predicted"/>
<dbReference type="Pfam" id="PF01501">
    <property type="entry name" value="Glyco_transf_8"/>
    <property type="match status" value="1"/>
</dbReference>
<dbReference type="SUPFAM" id="SSF53448">
    <property type="entry name" value="Nucleotide-diphospho-sugar transferases"/>
    <property type="match status" value="1"/>
</dbReference>
<dbReference type="Gene3D" id="3.90.550.10">
    <property type="entry name" value="Spore Coat Polysaccharide Biosynthesis Protein SpsA, Chain A"/>
    <property type="match status" value="1"/>
</dbReference>
<name>A0ABV7DTK7_9RHOB</name>
<protein>
    <submittedName>
        <fullName evidence="1">Glycosyltransferase family 8 protein</fullName>
    </submittedName>
</protein>
<dbReference type="InterPro" id="IPR002495">
    <property type="entry name" value="Glyco_trans_8"/>
</dbReference>
<dbReference type="Proteomes" id="UP001595445">
    <property type="component" value="Unassembled WGS sequence"/>
</dbReference>
<keyword evidence="2" id="KW-1185">Reference proteome</keyword>
<evidence type="ECO:0000313" key="2">
    <source>
        <dbReference type="Proteomes" id="UP001595445"/>
    </source>
</evidence>
<reference evidence="2" key="1">
    <citation type="journal article" date="2019" name="Int. J. Syst. Evol. Microbiol.">
        <title>The Global Catalogue of Microorganisms (GCM) 10K type strain sequencing project: providing services to taxonomists for standard genome sequencing and annotation.</title>
        <authorList>
            <consortium name="The Broad Institute Genomics Platform"/>
            <consortium name="The Broad Institute Genome Sequencing Center for Infectious Disease"/>
            <person name="Wu L."/>
            <person name="Ma J."/>
        </authorList>
    </citation>
    <scope>NUCLEOTIDE SEQUENCE [LARGE SCALE GENOMIC DNA]</scope>
    <source>
        <strain evidence="2">KCTC 62102</strain>
    </source>
</reference>
<evidence type="ECO:0000313" key="1">
    <source>
        <dbReference type="EMBL" id="MFC3085913.1"/>
    </source>
</evidence>